<evidence type="ECO:0000313" key="2">
    <source>
        <dbReference type="EMBL" id="RMP15596.1"/>
    </source>
</evidence>
<protein>
    <submittedName>
        <fullName evidence="2">Uncharacterized protein</fullName>
    </submittedName>
</protein>
<dbReference type="EMBL" id="RBQE01000001">
    <property type="protein sequence ID" value="RMP15596.1"/>
    <property type="molecule type" value="Genomic_DNA"/>
</dbReference>
<dbReference type="Proteomes" id="UP000281604">
    <property type="component" value="Unassembled WGS sequence"/>
</dbReference>
<evidence type="ECO:0000313" key="3">
    <source>
        <dbReference type="Proteomes" id="UP000281604"/>
    </source>
</evidence>
<reference evidence="2 3" key="1">
    <citation type="submission" date="2018-08" db="EMBL/GenBank/DDBJ databases">
        <title>Recombination of ecologically and evolutionarily significant loci maintains genetic cohesion in the Pseudomonas syringae species complex.</title>
        <authorList>
            <person name="Dillon M."/>
            <person name="Thakur S."/>
            <person name="Almeida R.N.D."/>
            <person name="Weir B.S."/>
            <person name="Guttman D.S."/>
        </authorList>
    </citation>
    <scope>NUCLEOTIDE SEQUENCE [LARGE SCALE GENOMIC DNA]</scope>
    <source>
        <strain evidence="2 3">ICMP 3706</strain>
    </source>
</reference>
<organism evidence="2 3">
    <name type="scientific">Pseudomonas syringae pv. persicae</name>
    <dbReference type="NCBI Taxonomy" id="237306"/>
    <lineage>
        <taxon>Bacteria</taxon>
        <taxon>Pseudomonadati</taxon>
        <taxon>Pseudomonadota</taxon>
        <taxon>Gammaproteobacteria</taxon>
        <taxon>Pseudomonadales</taxon>
        <taxon>Pseudomonadaceae</taxon>
        <taxon>Pseudomonas</taxon>
    </lineage>
</organism>
<feature type="region of interest" description="Disordered" evidence="1">
    <location>
        <begin position="20"/>
        <end position="45"/>
    </location>
</feature>
<proteinExistence type="predicted"/>
<dbReference type="AlphaFoldDB" id="A0A3M4BAP3"/>
<evidence type="ECO:0000256" key="1">
    <source>
        <dbReference type="SAM" id="MobiDB-lite"/>
    </source>
</evidence>
<gene>
    <name evidence="2" type="ORF">ALQ30_200239</name>
</gene>
<accession>A0A3M4BAP3</accession>
<comment type="caution">
    <text evidence="2">The sequence shown here is derived from an EMBL/GenBank/DDBJ whole genome shotgun (WGS) entry which is preliminary data.</text>
</comment>
<name>A0A3M4BAP3_9PSED</name>
<feature type="compositionally biased region" description="Low complexity" evidence="1">
    <location>
        <begin position="34"/>
        <end position="45"/>
    </location>
</feature>
<sequence>MSKTADKVLKDWGDLYDYGKVKKRGGSKNARSGPARPAPTKTKAPATREILARTVNKAPEVMVKISEGCKNIRQIKAHMDYISRNGKVE</sequence>